<organism evidence="3 4">
    <name type="scientific">Pseudomonas abietaniphila</name>
    <dbReference type="NCBI Taxonomy" id="89065"/>
    <lineage>
        <taxon>Bacteria</taxon>
        <taxon>Pseudomonadati</taxon>
        <taxon>Pseudomonadota</taxon>
        <taxon>Gammaproteobacteria</taxon>
        <taxon>Pseudomonadales</taxon>
        <taxon>Pseudomonadaceae</taxon>
        <taxon>Pseudomonas</taxon>
    </lineage>
</organism>
<keyword evidence="4" id="KW-1185">Reference proteome</keyword>
<dbReference type="PROSITE" id="PS51128">
    <property type="entry name" value="ZF_DKSA_2"/>
    <property type="match status" value="1"/>
</dbReference>
<evidence type="ECO:0000313" key="4">
    <source>
        <dbReference type="Proteomes" id="UP000182894"/>
    </source>
</evidence>
<evidence type="ECO:0000256" key="1">
    <source>
        <dbReference type="PROSITE-ProRule" id="PRU00510"/>
    </source>
</evidence>
<feature type="zinc finger region" description="dksA C4-type" evidence="1">
    <location>
        <begin position="96"/>
        <end position="120"/>
    </location>
</feature>
<gene>
    <name evidence="3" type="ORF">SAMN05216605_121103</name>
</gene>
<reference evidence="4" key="1">
    <citation type="submission" date="2016-10" db="EMBL/GenBank/DDBJ databases">
        <authorList>
            <person name="Varghese N."/>
            <person name="Submissions S."/>
        </authorList>
    </citation>
    <scope>NUCLEOTIDE SEQUENCE [LARGE SCALE GENOMIC DNA]</scope>
    <source>
        <strain evidence="4">ATCC 700689</strain>
    </source>
</reference>
<dbReference type="InterPro" id="IPR037187">
    <property type="entry name" value="DnaK_N"/>
</dbReference>
<dbReference type="AlphaFoldDB" id="A0A1G8QZU2"/>
<sequence>MTPQELLAQDDESYMLADQLAFFRNLLQAERANSQDRITTLRADLAGLEKAPDEVDAALTEQERQTILQSIDREGVSLREIALAIAAVDDGTYGYCADTGEKIGLLRLLSYPRSLITVEAKQHRENRARHLRAA</sequence>
<dbReference type="SUPFAM" id="SSF109635">
    <property type="entry name" value="DnaK suppressor protein DksA, alpha-hairpin domain"/>
    <property type="match status" value="1"/>
</dbReference>
<dbReference type="OrthoDB" id="9803742at2"/>
<accession>A0A1G8QZU2</accession>
<proteinExistence type="predicted"/>
<dbReference type="PANTHER" id="PTHR33823:SF2">
    <property type="entry name" value="RNA POLYMERASE-BINDING TRANSCRIPTION FACTOR DKSA"/>
    <property type="match status" value="1"/>
</dbReference>
<evidence type="ECO:0000313" key="3">
    <source>
        <dbReference type="EMBL" id="SDJ09680.1"/>
    </source>
</evidence>
<dbReference type="Gene3D" id="1.20.120.910">
    <property type="entry name" value="DksA, coiled-coil domain"/>
    <property type="match status" value="1"/>
</dbReference>
<dbReference type="Proteomes" id="UP000182894">
    <property type="component" value="Unassembled WGS sequence"/>
</dbReference>
<keyword evidence="2" id="KW-0175">Coiled coil</keyword>
<dbReference type="STRING" id="89065.SAMN05216605_121103"/>
<dbReference type="PANTHER" id="PTHR33823">
    <property type="entry name" value="RNA POLYMERASE-BINDING TRANSCRIPTION FACTOR DKSA-RELATED"/>
    <property type="match status" value="1"/>
</dbReference>
<evidence type="ECO:0000256" key="2">
    <source>
        <dbReference type="SAM" id="Coils"/>
    </source>
</evidence>
<feature type="coiled-coil region" evidence="2">
    <location>
        <begin position="24"/>
        <end position="51"/>
    </location>
</feature>
<dbReference type="EMBL" id="FNCO01000021">
    <property type="protein sequence ID" value="SDJ09680.1"/>
    <property type="molecule type" value="Genomic_DNA"/>
</dbReference>
<name>A0A1G8QZU2_9PSED</name>
<protein>
    <submittedName>
        <fullName evidence="3">Transcriptional regulator, TraR/DksA family</fullName>
    </submittedName>
</protein>